<feature type="region of interest" description="Disordered" evidence="1">
    <location>
        <begin position="130"/>
        <end position="155"/>
    </location>
</feature>
<dbReference type="EMBL" id="AB016260">
    <property type="protein sequence ID" value="BAA87669.1"/>
    <property type="molecule type" value="Genomic_DNA"/>
</dbReference>
<reference evidence="2" key="2">
    <citation type="journal article" date="1998" name="Nucleic Acids Symp. Ser.">
        <title>Genome structure of pTi-SAKURA(I): Strategy for DNA sequencing of a Japanese cherry-Ti plasmid.</title>
        <authorList>
            <person name="Hattori Y."/>
            <person name="Suzuki K."/>
            <person name="Ohta N."/>
            <person name="Uraji M."/>
            <person name="Katoh A."/>
            <person name="Yoshida K."/>
        </authorList>
    </citation>
    <scope>NUCLEOTIDE SEQUENCE</scope>
    <source>
        <strain evidence="2">MAFF 301001</strain>
        <plasmid evidence="2">pTi-SAKURA</plasmid>
    </source>
</reference>
<feature type="region of interest" description="Disordered" evidence="1">
    <location>
        <begin position="367"/>
        <end position="395"/>
    </location>
</feature>
<feature type="compositionally biased region" description="Basic and acidic residues" evidence="1">
    <location>
        <begin position="130"/>
        <end position="152"/>
    </location>
</feature>
<reference evidence="2" key="6">
    <citation type="journal article" date="2000" name="Gene">
        <title>Complete nucleotide sequence of a plant tumor-inducing Ti plasmid.</title>
        <authorList>
            <person name="Suzuki K."/>
            <person name="Hattori Y."/>
            <person name="Uraji M."/>
            <person name="Ohta N."/>
            <person name="Iwata K."/>
            <person name="Murata K."/>
            <person name="Katoh A."/>
            <person name="Yoshida K."/>
        </authorList>
    </citation>
    <scope>NUCLEOTIDE SEQUENCE</scope>
    <source>
        <strain evidence="2">MAFF 301001</strain>
        <plasmid evidence="2">pTi-SAKURA</plasmid>
    </source>
</reference>
<proteinExistence type="predicted"/>
<reference evidence="2" key="5">
    <citation type="journal article" date="1998" name="Nucleic Acids Symp. Ser.">
        <title>Genome structure of pTi-SAKURA (V): Complete nucleotide sequence of plasmid pTi-SAKURA's vir region in Agrobacterium tumefaciens.</title>
        <authorList>
            <person name="Hattori Y."/>
            <person name="Suzuki K."/>
            <person name="Ohta N."/>
            <person name="Uraji M."/>
            <person name="Katoh A."/>
            <person name="Yoshida K."/>
        </authorList>
    </citation>
    <scope>NUCLEOTIDE SEQUENCE</scope>
    <source>
        <strain evidence="2">MAFF 301001</strain>
        <plasmid evidence="2">pTi-SAKURA</plasmid>
    </source>
</reference>
<geneLocation type="plasmid" evidence="2">
    <name>pTi-SAKURA</name>
</geneLocation>
<name>Q9R6L5_AGRTU</name>
<gene>
    <name evidence="2" type="primary">tiorf44</name>
</gene>
<dbReference type="AlphaFoldDB" id="Q9R6L5"/>
<sequence>MATVEGSLVSLDHEELHRVLQERDLQMRAAGACRDQFHEHGAIEKLDAVIAAEMLALVVPVVRVGLRIALFGIDDERPLPFGELTIGEDVDALVADQPKTGLLIAARKHTVVGIAETAVEVGVQPSVHHDDVDVRHGKGEHRRLPSSRDRVGEVPQMHRQLRRDLRIREVVEQLQAGALASAVEQHGPLAVVVFRPALAGIAAIVIVAARPDVVQAFLARHRPNGPGFPLCDCAAHPFRRALVGQVAVGMEIPHAVIDLQGEENTRDASGEELAHGEHVASHEQRRQDLEHVVVLGLGDFEPFASIERAIVTLPTVRALRVAVEHAEHLPAVGDAFKDFSYRRDGHGQAPFSLIGKDTRLILAMSPSSSALPDPSLAPPLRPDGSRAAQRAKLYP</sequence>
<reference evidence="2" key="4">
    <citation type="journal article" date="1998" name="Nucleic Acids Symp. Ser.">
        <title>Genome structure of pTi-SAKURA (IV): Characteristics of tra region.</title>
        <authorList>
            <person name="Uraji M."/>
            <person name="Suzuki K."/>
            <person name="Ohta N."/>
            <person name="Hattori Y."/>
            <person name="Katoh A."/>
            <person name="Yoshida K."/>
        </authorList>
    </citation>
    <scope>NUCLEOTIDE SEQUENCE</scope>
    <source>
        <strain evidence="2">MAFF 301001</strain>
        <plasmid evidence="2">pTi-SAKURA</plasmid>
    </source>
</reference>
<organism evidence="2">
    <name type="scientific">Agrobacterium tumefaciens</name>
    <dbReference type="NCBI Taxonomy" id="358"/>
    <lineage>
        <taxon>Bacteria</taxon>
        <taxon>Pseudomonadati</taxon>
        <taxon>Pseudomonadota</taxon>
        <taxon>Alphaproteobacteria</taxon>
        <taxon>Hyphomicrobiales</taxon>
        <taxon>Rhizobiaceae</taxon>
        <taxon>Rhizobium/Agrobacterium group</taxon>
        <taxon>Agrobacterium</taxon>
        <taxon>Agrobacterium tumefaciens complex</taxon>
    </lineage>
</organism>
<evidence type="ECO:0000313" key="2">
    <source>
        <dbReference type="EMBL" id="BAA87669.1"/>
    </source>
</evidence>
<reference evidence="2" key="3">
    <citation type="journal article" date="1998" name="Nucleic Acids Symp. Ser.">
        <title>Genome structure of pTi-SAKURA (III): Characteristics of T-DNA.</title>
        <authorList>
            <person name="Ohta N."/>
            <person name="Suzuki K."/>
            <person name="Hattori Y."/>
            <person name="Uraji M."/>
            <person name="Katoh A."/>
            <person name="Yoshida K."/>
        </authorList>
    </citation>
    <scope>NUCLEOTIDE SEQUENCE</scope>
    <source>
        <strain evidence="2">MAFF 301001</strain>
        <plasmid evidence="2">pTi-SAKURA</plasmid>
    </source>
</reference>
<keyword evidence="2" id="KW-0614">Plasmid</keyword>
<evidence type="ECO:0000256" key="1">
    <source>
        <dbReference type="SAM" id="MobiDB-lite"/>
    </source>
</evidence>
<reference evidence="2" key="1">
    <citation type="journal article" date="1998" name="Biochim. Biophys. Acta">
        <title>Novel structural difference between nopaline- and octopine-type trbJ genes: construction of genetic and physical map and sequencing of trb/traI and rep gene clusters of a new Ti plasmid pTi-SAKURA.</title>
        <authorList>
            <person name="Suzuki K."/>
            <person name="Ohta N."/>
            <person name="Hattori Y."/>
            <person name="Uraji M."/>
            <person name="Katoh A."/>
            <person name="Yoshida K."/>
        </authorList>
    </citation>
    <scope>NUCLEOTIDE SEQUENCE</scope>
    <source>
        <strain evidence="2">MAFF 301001</strain>
        <plasmid evidence="2">pTi-SAKURA</plasmid>
    </source>
</reference>
<protein>
    <submittedName>
        <fullName evidence="2">Tiorf44 protein</fullName>
    </submittedName>
</protein>
<accession>Q9R6L5</accession>